<protein>
    <submittedName>
        <fullName evidence="3">GNAT family N-acetyltransferase</fullName>
    </submittedName>
</protein>
<dbReference type="SUPFAM" id="SSF55718">
    <property type="entry name" value="SCP-like"/>
    <property type="match status" value="1"/>
</dbReference>
<dbReference type="Gene3D" id="3.30.1050.10">
    <property type="entry name" value="SCP2 sterol-binding domain"/>
    <property type="match status" value="1"/>
</dbReference>
<dbReference type="InterPro" id="IPR036527">
    <property type="entry name" value="SCP2_sterol-bd_dom_sf"/>
</dbReference>
<keyword evidence="3" id="KW-0808">Transferase</keyword>
<accession>A0A3M0FZZ9</accession>
<name>A0A3M0FZZ9_9ACTN</name>
<reference evidence="3 4" key="1">
    <citation type="submission" date="2018-10" db="EMBL/GenBank/DDBJ databases">
        <title>Tessaracoccus antarcticuss sp. nov., isolated from sediment.</title>
        <authorList>
            <person name="Zhou L.Y."/>
            <person name="Du Z.J."/>
        </authorList>
    </citation>
    <scope>NUCLEOTIDE SEQUENCE [LARGE SCALE GENOMIC DNA]</scope>
    <source>
        <strain evidence="3 4">JDX10</strain>
    </source>
</reference>
<dbReference type="PANTHER" id="PTHR37817">
    <property type="entry name" value="N-ACETYLTRANSFERASE EIS"/>
    <property type="match status" value="1"/>
</dbReference>
<dbReference type="GO" id="GO:0030649">
    <property type="term" value="P:aminoglycoside antibiotic catabolic process"/>
    <property type="evidence" value="ECO:0007669"/>
    <property type="project" value="TreeGrafter"/>
</dbReference>
<proteinExistence type="predicted"/>
<dbReference type="Pfam" id="PF17668">
    <property type="entry name" value="Acetyltransf_17"/>
    <property type="match status" value="1"/>
</dbReference>
<evidence type="ECO:0000313" key="3">
    <source>
        <dbReference type="EMBL" id="RMB57497.1"/>
    </source>
</evidence>
<dbReference type="RefSeq" id="WP_121902700.1">
    <property type="nucleotide sequence ID" value="NZ_REFW01000006.1"/>
</dbReference>
<feature type="domain" description="Eis-like acetyltransferase" evidence="2">
    <location>
        <begin position="194"/>
        <end position="295"/>
    </location>
</feature>
<feature type="domain" description="Enhanced intracellular survival protein" evidence="1">
    <location>
        <begin position="307"/>
        <end position="402"/>
    </location>
</feature>
<dbReference type="Proteomes" id="UP000275256">
    <property type="component" value="Unassembled WGS sequence"/>
</dbReference>
<dbReference type="InterPro" id="IPR041380">
    <property type="entry name" value="Acetyltransf_17"/>
</dbReference>
<dbReference type="Pfam" id="PF13527">
    <property type="entry name" value="Acetyltransf_9"/>
    <property type="match status" value="1"/>
</dbReference>
<dbReference type="InterPro" id="IPR016181">
    <property type="entry name" value="Acyl_CoA_acyltransferase"/>
</dbReference>
<comment type="caution">
    <text evidence="3">The sequence shown here is derived from an EMBL/GenBank/DDBJ whole genome shotgun (WGS) entry which is preliminary data.</text>
</comment>
<evidence type="ECO:0000259" key="1">
    <source>
        <dbReference type="Pfam" id="PF13530"/>
    </source>
</evidence>
<dbReference type="OrthoDB" id="8399956at2"/>
<organism evidence="3 4">
    <name type="scientific">Tessaracoccus antarcticus</name>
    <dbReference type="NCBI Taxonomy" id="2479848"/>
    <lineage>
        <taxon>Bacteria</taxon>
        <taxon>Bacillati</taxon>
        <taxon>Actinomycetota</taxon>
        <taxon>Actinomycetes</taxon>
        <taxon>Propionibacteriales</taxon>
        <taxon>Propionibacteriaceae</taxon>
        <taxon>Tessaracoccus</taxon>
    </lineage>
</organism>
<dbReference type="SUPFAM" id="SSF55729">
    <property type="entry name" value="Acyl-CoA N-acyltransferases (Nat)"/>
    <property type="match status" value="1"/>
</dbReference>
<dbReference type="AlphaFoldDB" id="A0A3M0FZZ9"/>
<dbReference type="Gene3D" id="3.40.630.30">
    <property type="match status" value="2"/>
</dbReference>
<keyword evidence="4" id="KW-1185">Reference proteome</keyword>
<dbReference type="InterPro" id="IPR025559">
    <property type="entry name" value="Eis_dom"/>
</dbReference>
<dbReference type="InterPro" id="IPR051554">
    <property type="entry name" value="Acetyltransferase_Eis"/>
</dbReference>
<dbReference type="PANTHER" id="PTHR37817:SF1">
    <property type="entry name" value="N-ACETYLTRANSFERASE EIS"/>
    <property type="match status" value="1"/>
</dbReference>
<evidence type="ECO:0000259" key="2">
    <source>
        <dbReference type="Pfam" id="PF17668"/>
    </source>
</evidence>
<dbReference type="Pfam" id="PF13530">
    <property type="entry name" value="SCP2_2"/>
    <property type="match status" value="1"/>
</dbReference>
<sequence>MHRVETIPLADTPTPELRAYAAAMRDGFFESPMSEEGLQIWQRHVLADGTRLRVVRDTERPFGKAEEPVATFASWNGTINPGHGLAPTNFITDVTVQASHRRRGLMNALMTTDLLEAKARGDVFAVLTATDARLYGRFGFGVTATARRLEIESGPRFQVRTEPVGHSVFADPEAISDLRQSLFERFHVGQFWSVGRAHHYWSSGFDWSKQQSVARRAAVHFDEQGEPDATLVFSVEDNHLEIIDLLGLTSGAEIELLRLLGHGEAHDKVIWPRCHDARHPLPWALVDPRVVRTKEEFDTVWVRVLDVEKAVELRAFDHDGSVTLHVQDSHGYCDGTWQVTVEDGCATAVPTTATPDVTIDVAAFATVLSGLQGAAELAVAGLASGSPEDLERTSTLFAKVRPPVAASIF</sequence>
<evidence type="ECO:0000313" key="4">
    <source>
        <dbReference type="Proteomes" id="UP000275256"/>
    </source>
</evidence>
<dbReference type="EMBL" id="REFW01000006">
    <property type="protein sequence ID" value="RMB57497.1"/>
    <property type="molecule type" value="Genomic_DNA"/>
</dbReference>
<dbReference type="GO" id="GO:0034069">
    <property type="term" value="F:aminoglycoside N-acetyltransferase activity"/>
    <property type="evidence" value="ECO:0007669"/>
    <property type="project" value="TreeGrafter"/>
</dbReference>
<gene>
    <name evidence="3" type="ORF">EAX62_15795</name>
</gene>